<organism evidence="1 2">
    <name type="scientific">Dyella kyungheensis</name>
    <dbReference type="NCBI Taxonomy" id="1242174"/>
    <lineage>
        <taxon>Bacteria</taxon>
        <taxon>Pseudomonadati</taxon>
        <taxon>Pseudomonadota</taxon>
        <taxon>Gammaproteobacteria</taxon>
        <taxon>Lysobacterales</taxon>
        <taxon>Rhodanobacteraceae</taxon>
        <taxon>Dyella</taxon>
    </lineage>
</organism>
<protein>
    <submittedName>
        <fullName evidence="1">Uncharacterized protein</fullName>
    </submittedName>
</protein>
<evidence type="ECO:0000313" key="1">
    <source>
        <dbReference type="EMBL" id="MBM7121177.1"/>
    </source>
</evidence>
<dbReference type="RefSeq" id="WP_204635588.1">
    <property type="nucleotide sequence ID" value="NZ_JADIKC010000003.1"/>
</dbReference>
<dbReference type="Proteomes" id="UP001430065">
    <property type="component" value="Unassembled WGS sequence"/>
</dbReference>
<accession>A0ABS2JQ66</accession>
<name>A0ABS2JQ66_9GAMM</name>
<comment type="caution">
    <text evidence="1">The sequence shown here is derived from an EMBL/GenBank/DDBJ whole genome shotgun (WGS) entry which is preliminary data.</text>
</comment>
<sequence length="144" mass="15738">MDESEATFDNADRLPALSLVTRKLQRLIDQGFLEGAPGTLAAELVNHAWAIRPALFDGREGRKPHPLAVAAIALAEAVRLESLRGDAPLQGIYTLALSALLDDIALERETLPLHEIDERLIDAAQAVRLGRLHGDRLDPLRQPT</sequence>
<dbReference type="EMBL" id="JADIKC010000003">
    <property type="protein sequence ID" value="MBM7121177.1"/>
    <property type="molecule type" value="Genomic_DNA"/>
</dbReference>
<proteinExistence type="predicted"/>
<keyword evidence="2" id="KW-1185">Reference proteome</keyword>
<gene>
    <name evidence="1" type="ORF">ISP20_08380</name>
</gene>
<reference evidence="1 2" key="1">
    <citation type="submission" date="2020-10" db="EMBL/GenBank/DDBJ databases">
        <title>Phylogeny of dyella-like bacteria.</title>
        <authorList>
            <person name="Fu J."/>
        </authorList>
    </citation>
    <scope>NUCLEOTIDE SEQUENCE [LARGE SCALE GENOMIC DNA]</scope>
    <source>
        <strain evidence="1 2">THG-B117</strain>
    </source>
</reference>
<evidence type="ECO:0000313" key="2">
    <source>
        <dbReference type="Proteomes" id="UP001430065"/>
    </source>
</evidence>